<evidence type="ECO:0000313" key="1">
    <source>
        <dbReference type="EMBL" id="MBB6051967.1"/>
    </source>
</evidence>
<proteinExistence type="predicted"/>
<dbReference type="Pfam" id="PF02082">
    <property type="entry name" value="Rrf2"/>
    <property type="match status" value="1"/>
</dbReference>
<reference evidence="1 2" key="1">
    <citation type="submission" date="2020-08" db="EMBL/GenBank/DDBJ databases">
        <title>Genomic Encyclopedia of Type Strains, Phase IV (KMG-IV): sequencing the most valuable type-strain genomes for metagenomic binning, comparative biology and taxonomic classification.</title>
        <authorList>
            <person name="Goeker M."/>
        </authorList>
    </citation>
    <scope>NUCLEOTIDE SEQUENCE [LARGE SCALE GENOMIC DNA]</scope>
    <source>
        <strain evidence="1 2">DSM 23562</strain>
    </source>
</reference>
<keyword evidence="2" id="KW-1185">Reference proteome</keyword>
<dbReference type="NCBIfam" id="TIGR00738">
    <property type="entry name" value="rrf2_super"/>
    <property type="match status" value="1"/>
</dbReference>
<dbReference type="SUPFAM" id="SSF46785">
    <property type="entry name" value="Winged helix' DNA-binding domain"/>
    <property type="match status" value="1"/>
</dbReference>
<dbReference type="InterPro" id="IPR036390">
    <property type="entry name" value="WH_DNA-bd_sf"/>
</dbReference>
<dbReference type="Proteomes" id="UP000520814">
    <property type="component" value="Unassembled WGS sequence"/>
</dbReference>
<dbReference type="EMBL" id="JACHGW010000003">
    <property type="protein sequence ID" value="MBB6051967.1"/>
    <property type="molecule type" value="Genomic_DNA"/>
</dbReference>
<dbReference type="PROSITE" id="PS01332">
    <property type="entry name" value="HTH_RRF2_1"/>
    <property type="match status" value="1"/>
</dbReference>
<evidence type="ECO:0000313" key="2">
    <source>
        <dbReference type="Proteomes" id="UP000520814"/>
    </source>
</evidence>
<dbReference type="AlphaFoldDB" id="A0A7W9SSE6"/>
<gene>
    <name evidence="1" type="ORF">HNQ39_003777</name>
</gene>
<organism evidence="1 2">
    <name type="scientific">Armatimonas rosea</name>
    <dbReference type="NCBI Taxonomy" id="685828"/>
    <lineage>
        <taxon>Bacteria</taxon>
        <taxon>Bacillati</taxon>
        <taxon>Armatimonadota</taxon>
        <taxon>Armatimonadia</taxon>
        <taxon>Armatimonadales</taxon>
        <taxon>Armatimonadaceae</taxon>
        <taxon>Armatimonas</taxon>
    </lineage>
</organism>
<dbReference type="InterPro" id="IPR030489">
    <property type="entry name" value="TR_Rrf2-type_CS"/>
</dbReference>
<dbReference type="RefSeq" id="WP_184200008.1">
    <property type="nucleotide sequence ID" value="NZ_JACHGW010000003.1"/>
</dbReference>
<dbReference type="PANTHER" id="PTHR33221">
    <property type="entry name" value="WINGED HELIX-TURN-HELIX TRANSCRIPTIONAL REGULATOR, RRF2 FAMILY"/>
    <property type="match status" value="1"/>
</dbReference>
<accession>A0A7W9SSE6</accession>
<dbReference type="Gene3D" id="1.10.10.10">
    <property type="entry name" value="Winged helix-like DNA-binding domain superfamily/Winged helix DNA-binding domain"/>
    <property type="match status" value="1"/>
</dbReference>
<dbReference type="GO" id="GO:0005829">
    <property type="term" value="C:cytosol"/>
    <property type="evidence" value="ECO:0007669"/>
    <property type="project" value="TreeGrafter"/>
</dbReference>
<name>A0A7W9SSE6_ARMRO</name>
<dbReference type="InterPro" id="IPR036388">
    <property type="entry name" value="WH-like_DNA-bd_sf"/>
</dbReference>
<protein>
    <submittedName>
        <fullName evidence="1">Rrf2 family protein</fullName>
    </submittedName>
</protein>
<dbReference type="GO" id="GO:0003700">
    <property type="term" value="F:DNA-binding transcription factor activity"/>
    <property type="evidence" value="ECO:0007669"/>
    <property type="project" value="TreeGrafter"/>
</dbReference>
<dbReference type="InterPro" id="IPR000944">
    <property type="entry name" value="Tscrpt_reg_Rrf2"/>
</dbReference>
<dbReference type="PANTHER" id="PTHR33221:SF15">
    <property type="entry name" value="HTH-TYPE TRANSCRIPTIONAL REGULATOR YWGB-RELATED"/>
    <property type="match status" value="1"/>
</dbReference>
<sequence>MFTFTKKTDYALLALCFLATEGTERLVGPREIAQRYEIPAELLAKVMQTLAKHRLVLSVPGPTGGYRLGREATSISIAEIVEATDGPLAIAQCWEESGLTGCQQARNCHLRGPLARIQEQMAEILRQMTLAELLTPEPLRGKRFENAVPLMMAQAQK</sequence>
<comment type="caution">
    <text evidence="1">The sequence shown here is derived from an EMBL/GenBank/DDBJ whole genome shotgun (WGS) entry which is preliminary data.</text>
</comment>
<dbReference type="PROSITE" id="PS51197">
    <property type="entry name" value="HTH_RRF2_2"/>
    <property type="match status" value="1"/>
</dbReference>